<reference evidence="1 2" key="1">
    <citation type="journal article" date="2012" name="J. Bacteriol.">
        <title>De Novo Genome Project of Cupriavidus basilensis OR16.</title>
        <authorList>
            <person name="Cserhati M."/>
            <person name="Kriszt B."/>
            <person name="Szoboszlay S."/>
            <person name="Toth A."/>
            <person name="Szabo I."/>
            <person name="Tancsics A."/>
            <person name="Nagy I."/>
            <person name="Horvath B."/>
            <person name="Nagy I."/>
            <person name="Kukolya J."/>
        </authorList>
    </citation>
    <scope>NUCLEOTIDE SEQUENCE [LARGE SCALE GENOMIC DNA]</scope>
    <source>
        <strain evidence="1 2">OR16</strain>
    </source>
</reference>
<evidence type="ECO:0008006" key="3">
    <source>
        <dbReference type="Google" id="ProtNLM"/>
    </source>
</evidence>
<dbReference type="InterPro" id="IPR018531">
    <property type="entry name" value="DUF1993"/>
</dbReference>
<dbReference type="OrthoDB" id="338237at2"/>
<protein>
    <recommendedName>
        <fullName evidence="3">DUF1993 domain-containing protein</fullName>
    </recommendedName>
</protein>
<comment type="caution">
    <text evidence="1">The sequence shown here is derived from an EMBL/GenBank/DDBJ whole genome shotgun (WGS) entry which is preliminary data.</text>
</comment>
<dbReference type="PATRIC" id="fig|1127483.3.peg.4185"/>
<proteinExistence type="predicted"/>
<sequence length="189" mass="20869">MSLSMYEVSIPAFIRAFGSLSAILDKGAAFAQAQGMDPADLIQTRLVADMDPLSAQVQRASDAAKGCAARLAGVDMPAFADTETTFAELQERIAKTVAFLKAIQPAQLEGSETRTIELKLRPEPVTFDGKSYLLGFALPNFYFHVTTAYDILRHKGVQIGKRDYLGLSWRHALARAVTMERHWHERQAP</sequence>
<dbReference type="AlphaFoldDB" id="H1S876"/>
<dbReference type="EMBL" id="AHJE01000050">
    <property type="protein sequence ID" value="EHP41345.1"/>
    <property type="molecule type" value="Genomic_DNA"/>
</dbReference>
<dbReference type="Pfam" id="PF09351">
    <property type="entry name" value="DUF1993"/>
    <property type="match status" value="1"/>
</dbReference>
<organism evidence="1 2">
    <name type="scientific">Cupriavidus basilensis OR16</name>
    <dbReference type="NCBI Taxonomy" id="1127483"/>
    <lineage>
        <taxon>Bacteria</taxon>
        <taxon>Pseudomonadati</taxon>
        <taxon>Pseudomonadota</taxon>
        <taxon>Betaproteobacteria</taxon>
        <taxon>Burkholderiales</taxon>
        <taxon>Burkholderiaceae</taxon>
        <taxon>Cupriavidus</taxon>
    </lineage>
</organism>
<name>H1S876_9BURK</name>
<evidence type="ECO:0000313" key="2">
    <source>
        <dbReference type="Proteomes" id="UP000005808"/>
    </source>
</evidence>
<dbReference type="RefSeq" id="WP_006159629.1">
    <property type="nucleotide sequence ID" value="NZ_AHJE01000050.1"/>
</dbReference>
<dbReference type="SUPFAM" id="SSF109854">
    <property type="entry name" value="DinB/YfiT-like putative metalloenzymes"/>
    <property type="match status" value="1"/>
</dbReference>
<dbReference type="PANTHER" id="PTHR36922:SF1">
    <property type="entry name" value="DUF1993 DOMAIN-CONTAINING PROTEIN"/>
    <property type="match status" value="1"/>
</dbReference>
<accession>H1S876</accession>
<evidence type="ECO:0000313" key="1">
    <source>
        <dbReference type="EMBL" id="EHP41345.1"/>
    </source>
</evidence>
<dbReference type="PANTHER" id="PTHR36922">
    <property type="entry name" value="BLL2446 PROTEIN"/>
    <property type="match status" value="1"/>
</dbReference>
<dbReference type="Gene3D" id="1.20.120.450">
    <property type="entry name" value="dinb family like domain"/>
    <property type="match status" value="1"/>
</dbReference>
<dbReference type="Proteomes" id="UP000005808">
    <property type="component" value="Unassembled WGS sequence"/>
</dbReference>
<dbReference type="InterPro" id="IPR034660">
    <property type="entry name" value="DinB/YfiT-like"/>
</dbReference>
<gene>
    <name evidence="1" type="ORF">OR16_20882</name>
</gene>